<dbReference type="GO" id="GO:0005886">
    <property type="term" value="C:plasma membrane"/>
    <property type="evidence" value="ECO:0007669"/>
    <property type="project" value="UniProtKB-SubCell"/>
</dbReference>
<organism evidence="13">
    <name type="scientific">Streptococcus pneumoniae</name>
    <dbReference type="NCBI Taxonomy" id="1313"/>
    <lineage>
        <taxon>Bacteria</taxon>
        <taxon>Bacillati</taxon>
        <taxon>Bacillota</taxon>
        <taxon>Bacilli</taxon>
        <taxon>Lactobacillales</taxon>
        <taxon>Streptococcaceae</taxon>
        <taxon>Streptococcus</taxon>
    </lineage>
</organism>
<reference evidence="13" key="2">
    <citation type="submission" date="1999-02" db="EMBL/GenBank/DDBJ databases">
        <title>Type 37 pneumococci are natural, genetically binary strains.</title>
        <authorList>
            <person name="Llull D."/>
            <person name="Munoz R."/>
            <person name="Garcia E."/>
            <person name="Lopez R."/>
        </authorList>
    </citation>
    <scope>NUCLEOTIDE SEQUENCE</scope>
</reference>
<comment type="subcellular location">
    <subcellularLocation>
        <location evidence="1">Cell inner membrane</location>
        <topology evidence="1">Multi-pass membrane protein</topology>
    </subcellularLocation>
</comment>
<reference evidence="13" key="1">
    <citation type="journal article" date="1999" name="J. Exp. Med.">
        <title>A single gene (tts) located outside the cap locus directs the formation of Streptococcus pneumoniae type 37 capsular polysaccharide: type 37 pneumococci are natural, genetically binary strains.</title>
        <authorList>
            <person name="Llull D."/>
            <person name="Munoz R."/>
            <person name="Lopez R."/>
            <person name="Garcia E."/>
        </authorList>
    </citation>
    <scope>NUCLEOTIDE SEQUENCE</scope>
</reference>
<evidence type="ECO:0000256" key="2">
    <source>
        <dbReference type="ARBA" id="ARBA00005001"/>
    </source>
</evidence>
<evidence type="ECO:0000256" key="8">
    <source>
        <dbReference type="ARBA" id="ARBA00022679"/>
    </source>
</evidence>
<keyword evidence="5" id="KW-1003">Cell membrane</keyword>
<keyword evidence="9" id="KW-0812">Transmembrane</keyword>
<keyword evidence="7" id="KW-0328">Glycosyltransferase</keyword>
<evidence type="ECO:0000256" key="3">
    <source>
        <dbReference type="ARBA" id="ARBA00009337"/>
    </source>
</evidence>
<dbReference type="InterPro" id="IPR029044">
    <property type="entry name" value="Nucleotide-diphossugar_trans"/>
</dbReference>
<dbReference type="SUPFAM" id="SSF53448">
    <property type="entry name" value="Nucleotide-diphospho-sugar transferases"/>
    <property type="match status" value="1"/>
</dbReference>
<comment type="pathway">
    <text evidence="2">Glycan metabolism; osmoregulated periplasmic glucan (OPG) biosynthesis.</text>
</comment>
<accession>Q9X9S1</accession>
<dbReference type="GO" id="GO:0016758">
    <property type="term" value="F:hexosyltransferase activity"/>
    <property type="evidence" value="ECO:0007669"/>
    <property type="project" value="TreeGrafter"/>
</dbReference>
<evidence type="ECO:0000256" key="4">
    <source>
        <dbReference type="ARBA" id="ARBA00020585"/>
    </source>
</evidence>
<feature type="domain" description="Glycosyltransferase 2-like" evidence="12">
    <location>
        <begin position="180"/>
        <end position="387"/>
    </location>
</feature>
<evidence type="ECO:0000256" key="9">
    <source>
        <dbReference type="ARBA" id="ARBA00022692"/>
    </source>
</evidence>
<gene>
    <name evidence="13" type="primary">tts</name>
</gene>
<evidence type="ECO:0000313" key="13">
    <source>
        <dbReference type="EMBL" id="CAB51329.1"/>
    </source>
</evidence>
<sequence>MRKIRTKSTMYITLLLSWLALLLLVMPAFIHTVRDASEYQGVLRPLVLVLVVLNALFISYFWLNGLKDIIYVSTFYLNNYIHIYGSSFKKSSSISEAKKVILLYCTANDFVPECLVESMQQDYANFETVILDDSKSEVYKQQVDEFAKKYNVSVIRRDDRNGFKAGNINNYLKNKNDYDYFVLLDSDEIIPSNFIKKSLAYFEKNRNLGILQATHVASRNRNLFMDTLAIGVDSHWPVYQKVKHYYGFLSLLGHGAMISKDCYQAAGGFPHVVAEDLCFSIESRIKGDYHVGFADDIVCQEEYPVDYLAFKKRHSKWTQGNMEFIKRYTPIILKSKLKWQEKLDIVLFTYNLPLTAVFAFYIVMNLILFPLLHFKLEYPAWLLIPTVIFLLAPMSNDIIFYSRKINIFQLIFYVFTSFMLFGSMFYVSLVSSFKSIFGKKAVFLVTPKDTRKITVLEALKLNYKEIIFACTLMTISILTSGNILPVILIAIPSLFSPVLTLYSNYRVKK</sequence>
<name>Q9X9S1_STREE</name>
<keyword evidence="11" id="KW-0472">Membrane</keyword>
<evidence type="ECO:0000259" key="12">
    <source>
        <dbReference type="Pfam" id="PF13632"/>
    </source>
</evidence>
<dbReference type="InterPro" id="IPR001173">
    <property type="entry name" value="Glyco_trans_2-like"/>
</dbReference>
<evidence type="ECO:0000256" key="7">
    <source>
        <dbReference type="ARBA" id="ARBA00022676"/>
    </source>
</evidence>
<dbReference type="InterPro" id="IPR050321">
    <property type="entry name" value="Glycosyltr_2/OpgH_subfam"/>
</dbReference>
<dbReference type="EMBL" id="AJ131985">
    <property type="protein sequence ID" value="CAB51329.1"/>
    <property type="molecule type" value="Genomic_DNA"/>
</dbReference>
<evidence type="ECO:0000256" key="10">
    <source>
        <dbReference type="ARBA" id="ARBA00022989"/>
    </source>
</evidence>
<keyword evidence="10" id="KW-1133">Transmembrane helix</keyword>
<dbReference type="Gene3D" id="3.90.550.10">
    <property type="entry name" value="Spore Coat Polysaccharide Biosynthesis Protein SpsA, Chain A"/>
    <property type="match status" value="1"/>
</dbReference>
<dbReference type="AlphaFoldDB" id="Q9X9S1"/>
<dbReference type="PANTHER" id="PTHR43867:SF5">
    <property type="entry name" value="GLUCANS BIOSYNTHESIS GLUCOSYLTRANSFERASE H"/>
    <property type="match status" value="1"/>
</dbReference>
<keyword evidence="8" id="KW-0808">Transferase</keyword>
<dbReference type="RefSeq" id="WP_050215237.1">
    <property type="nucleotide sequence ID" value="NZ_CHOA01000037.1"/>
</dbReference>
<dbReference type="Pfam" id="PF13632">
    <property type="entry name" value="Glyco_trans_2_3"/>
    <property type="match status" value="1"/>
</dbReference>
<comment type="similarity">
    <text evidence="3">Belongs to the glycosyltransferase 2 family. OpgH subfamily.</text>
</comment>
<evidence type="ECO:0000256" key="1">
    <source>
        <dbReference type="ARBA" id="ARBA00004429"/>
    </source>
</evidence>
<proteinExistence type="inferred from homology"/>
<protein>
    <recommendedName>
        <fullName evidence="4">Glucans biosynthesis glucosyltransferase H</fullName>
    </recommendedName>
</protein>
<keyword evidence="6" id="KW-0997">Cell inner membrane</keyword>
<evidence type="ECO:0000256" key="6">
    <source>
        <dbReference type="ARBA" id="ARBA00022519"/>
    </source>
</evidence>
<dbReference type="CAZy" id="GT2">
    <property type="family name" value="Glycosyltransferase Family 2"/>
</dbReference>
<dbReference type="PANTHER" id="PTHR43867">
    <property type="entry name" value="CELLULOSE SYNTHASE CATALYTIC SUBUNIT A [UDP-FORMING]"/>
    <property type="match status" value="1"/>
</dbReference>
<evidence type="ECO:0000256" key="5">
    <source>
        <dbReference type="ARBA" id="ARBA00022475"/>
    </source>
</evidence>
<evidence type="ECO:0000256" key="11">
    <source>
        <dbReference type="ARBA" id="ARBA00023136"/>
    </source>
</evidence>